<dbReference type="Pfam" id="PF00923">
    <property type="entry name" value="TAL_FSA"/>
    <property type="match status" value="1"/>
</dbReference>
<evidence type="ECO:0000256" key="8">
    <source>
        <dbReference type="ARBA" id="ARBA00023126"/>
    </source>
</evidence>
<proteinExistence type="inferred from homology"/>
<dbReference type="NCBIfam" id="TIGR00876">
    <property type="entry name" value="tal_mycobact"/>
    <property type="match status" value="1"/>
</dbReference>
<dbReference type="GO" id="GO:0006098">
    <property type="term" value="P:pentose-phosphate shunt"/>
    <property type="evidence" value="ECO:0007669"/>
    <property type="project" value="UniProtKB-UniRule"/>
</dbReference>
<evidence type="ECO:0000256" key="2">
    <source>
        <dbReference type="ARBA" id="ARBA00004496"/>
    </source>
</evidence>
<keyword evidence="8 10" id="KW-0570">Pentose shunt</keyword>
<feature type="active site" description="Schiff-base intermediate with substrate" evidence="10">
    <location>
        <position position="130"/>
    </location>
</feature>
<dbReference type="InterPro" id="IPR004732">
    <property type="entry name" value="Transaldolase_2"/>
</dbReference>
<evidence type="ECO:0000256" key="4">
    <source>
        <dbReference type="ARBA" id="ARBA00008426"/>
    </source>
</evidence>
<evidence type="ECO:0000256" key="3">
    <source>
        <dbReference type="ARBA" id="ARBA00004857"/>
    </source>
</evidence>
<evidence type="ECO:0000256" key="1">
    <source>
        <dbReference type="ARBA" id="ARBA00003518"/>
    </source>
</evidence>
<evidence type="ECO:0000256" key="6">
    <source>
        <dbReference type="ARBA" id="ARBA00022490"/>
    </source>
</evidence>
<dbReference type="PANTHER" id="PTHR10683:SF31">
    <property type="entry name" value="TRANSALDOLASE"/>
    <property type="match status" value="1"/>
</dbReference>
<dbReference type="UniPathway" id="UPA00115">
    <property type="reaction ID" value="UER00414"/>
</dbReference>
<name>A0A1D7TGA2_9BACT</name>
<sequence length="332" mass="36752">MYNNELKFSLWCDFVERSFLEGEFGELIANNVINAATSNPSIFQAAFLGSPAYAEDKAKLQGKSAKEMYEALAISDIQLAAKKLLNSYKKGDDGFISIEVDPFLCDDTEATVEEGKRLFKAIGYPNVMIKVPATEAGFSAMEALLSEGINVNATLVFSDTQTKECLKAFGSANKTLVEKGVKKLPQAVISIFVSRFDRKLDAELAKIDFVTSRVGIMNAMRCYELIQNAKLPNVRTLFASTGVKGDKLSPDYYIKELFLENSINTAPLATIKAFIASSKACKPIELRSDWIENFFHSVEANGIDMNVVCDELMDEGLRAFKEAFVEILNELK</sequence>
<dbReference type="Gene3D" id="3.20.20.70">
    <property type="entry name" value="Aldolase class I"/>
    <property type="match status" value="1"/>
</dbReference>
<dbReference type="NCBIfam" id="NF003026">
    <property type="entry name" value="PRK03903.1"/>
    <property type="match status" value="1"/>
</dbReference>
<comment type="similarity">
    <text evidence="4 10">Belongs to the transaldolase family. Type 2 subfamily.</text>
</comment>
<dbReference type="Proteomes" id="UP000094609">
    <property type="component" value="Chromosome"/>
</dbReference>
<gene>
    <name evidence="10" type="primary">tal</name>
    <name evidence="11" type="ORF">SHALO_0251</name>
</gene>
<dbReference type="GO" id="GO:0005975">
    <property type="term" value="P:carbohydrate metabolic process"/>
    <property type="evidence" value="ECO:0007669"/>
    <property type="project" value="InterPro"/>
</dbReference>
<evidence type="ECO:0000256" key="5">
    <source>
        <dbReference type="ARBA" id="ARBA00013151"/>
    </source>
</evidence>
<comment type="function">
    <text evidence="1 10">Transaldolase is important for the balance of metabolites in the pentose-phosphate pathway.</text>
</comment>
<evidence type="ECO:0000256" key="10">
    <source>
        <dbReference type="HAMAP-Rule" id="MF_00493"/>
    </source>
</evidence>
<dbReference type="SUPFAM" id="SSF51569">
    <property type="entry name" value="Aldolase"/>
    <property type="match status" value="1"/>
</dbReference>
<dbReference type="GO" id="GO:0005737">
    <property type="term" value="C:cytoplasm"/>
    <property type="evidence" value="ECO:0007669"/>
    <property type="project" value="UniProtKB-SubCell"/>
</dbReference>
<dbReference type="HAMAP" id="MF_00493">
    <property type="entry name" value="Transaldolase_2"/>
    <property type="match status" value="1"/>
</dbReference>
<keyword evidence="12" id="KW-1185">Reference proteome</keyword>
<accession>A0A1D7TGA2</accession>
<dbReference type="GO" id="GO:0004801">
    <property type="term" value="F:transaldolase activity"/>
    <property type="evidence" value="ECO:0007669"/>
    <property type="project" value="UniProtKB-UniRule"/>
</dbReference>
<evidence type="ECO:0000313" key="11">
    <source>
        <dbReference type="EMBL" id="AOO64048.1"/>
    </source>
</evidence>
<dbReference type="PIRSF" id="PIRSF036915">
    <property type="entry name" value="Trnald_Bac_Plnt"/>
    <property type="match status" value="1"/>
</dbReference>
<organism evidence="11 12">
    <name type="scientific">Sulfurospirillum halorespirans DSM 13726</name>
    <dbReference type="NCBI Taxonomy" id="1193502"/>
    <lineage>
        <taxon>Bacteria</taxon>
        <taxon>Pseudomonadati</taxon>
        <taxon>Campylobacterota</taxon>
        <taxon>Epsilonproteobacteria</taxon>
        <taxon>Campylobacterales</taxon>
        <taxon>Sulfurospirillaceae</taxon>
        <taxon>Sulfurospirillum</taxon>
    </lineage>
</organism>
<dbReference type="EMBL" id="CP017111">
    <property type="protein sequence ID" value="AOO64048.1"/>
    <property type="molecule type" value="Genomic_DNA"/>
</dbReference>
<protein>
    <recommendedName>
        <fullName evidence="5 10">Transaldolase</fullName>
        <ecNumber evidence="5 10">2.2.1.2</ecNumber>
    </recommendedName>
</protein>
<dbReference type="EC" id="2.2.1.2" evidence="5 10"/>
<reference evidence="12" key="1">
    <citation type="submission" date="2016-08" db="EMBL/GenBank/DDBJ databases">
        <title>Complete genome sequence of the organohalide-respiring Epsilonproteobacterium Sulfurospirillum halorespirans.</title>
        <authorList>
            <person name="Goris T."/>
            <person name="Zimmermann J."/>
            <person name="Schenz B."/>
            <person name="Lemos M."/>
            <person name="Hackermueller J."/>
            <person name="Diekert G."/>
        </authorList>
    </citation>
    <scope>NUCLEOTIDE SEQUENCE [LARGE SCALE GENOMIC DNA]</scope>
    <source>
        <strain>DSM 13726</strain>
        <strain evidence="12">PCE-M2</strain>
    </source>
</reference>
<dbReference type="PATRIC" id="fig|1193502.14.peg.256"/>
<dbReference type="RefSeq" id="WP_069477026.1">
    <property type="nucleotide sequence ID" value="NZ_CP017111.1"/>
</dbReference>
<keyword evidence="7 10" id="KW-0808">Transferase</keyword>
<keyword evidence="6 10" id="KW-0963">Cytoplasm</keyword>
<dbReference type="InterPro" id="IPR013785">
    <property type="entry name" value="Aldolase_TIM"/>
</dbReference>
<dbReference type="InterPro" id="IPR001585">
    <property type="entry name" value="TAL/FSA"/>
</dbReference>
<comment type="subcellular location">
    <subcellularLocation>
        <location evidence="2 10">Cytoplasm</location>
    </subcellularLocation>
</comment>
<evidence type="ECO:0000256" key="7">
    <source>
        <dbReference type="ARBA" id="ARBA00022679"/>
    </source>
</evidence>
<dbReference type="KEGG" id="shal:SHALO_0251"/>
<dbReference type="STRING" id="1193502.SHALO_0251"/>
<keyword evidence="9 10" id="KW-0704">Schiff base</keyword>
<evidence type="ECO:0000313" key="12">
    <source>
        <dbReference type="Proteomes" id="UP000094609"/>
    </source>
</evidence>
<comment type="catalytic activity">
    <reaction evidence="10">
        <text>D-sedoheptulose 7-phosphate + D-glyceraldehyde 3-phosphate = D-erythrose 4-phosphate + beta-D-fructose 6-phosphate</text>
        <dbReference type="Rhea" id="RHEA:17053"/>
        <dbReference type="ChEBI" id="CHEBI:16897"/>
        <dbReference type="ChEBI" id="CHEBI:57483"/>
        <dbReference type="ChEBI" id="CHEBI:57634"/>
        <dbReference type="ChEBI" id="CHEBI:59776"/>
        <dbReference type="EC" id="2.2.1.2"/>
    </reaction>
</comment>
<dbReference type="PANTHER" id="PTHR10683">
    <property type="entry name" value="TRANSALDOLASE"/>
    <property type="match status" value="1"/>
</dbReference>
<comment type="pathway">
    <text evidence="3 10">Carbohydrate degradation; pentose phosphate pathway; D-glyceraldehyde 3-phosphate and beta-D-fructose 6-phosphate from D-ribose 5-phosphate and D-xylulose 5-phosphate (non-oxidative stage): step 2/3.</text>
</comment>
<evidence type="ECO:0000256" key="9">
    <source>
        <dbReference type="ARBA" id="ARBA00023270"/>
    </source>
</evidence>
<dbReference type="AlphaFoldDB" id="A0A1D7TGA2"/>